<evidence type="ECO:0000256" key="2">
    <source>
        <dbReference type="ARBA" id="ARBA00023002"/>
    </source>
</evidence>
<proteinExistence type="predicted"/>
<dbReference type="SUPFAM" id="SSF50129">
    <property type="entry name" value="GroES-like"/>
    <property type="match status" value="1"/>
</dbReference>
<organism evidence="4 5">
    <name type="scientific">Marasmius tenuissimus</name>
    <dbReference type="NCBI Taxonomy" id="585030"/>
    <lineage>
        <taxon>Eukaryota</taxon>
        <taxon>Fungi</taxon>
        <taxon>Dikarya</taxon>
        <taxon>Basidiomycota</taxon>
        <taxon>Agaricomycotina</taxon>
        <taxon>Agaricomycetes</taxon>
        <taxon>Agaricomycetidae</taxon>
        <taxon>Agaricales</taxon>
        <taxon>Marasmiineae</taxon>
        <taxon>Marasmiaceae</taxon>
        <taxon>Marasmius</taxon>
    </lineage>
</organism>
<evidence type="ECO:0000313" key="5">
    <source>
        <dbReference type="Proteomes" id="UP001437256"/>
    </source>
</evidence>
<gene>
    <name evidence="4" type="ORF">AAF712_011349</name>
</gene>
<reference evidence="4 5" key="1">
    <citation type="submission" date="2024-05" db="EMBL/GenBank/DDBJ databases">
        <title>A draft genome resource for the thread blight pathogen Marasmius tenuissimus strain MS-2.</title>
        <authorList>
            <person name="Yulfo-Soto G.E."/>
            <person name="Baruah I.K."/>
            <person name="Amoako-Attah I."/>
            <person name="Bukari Y."/>
            <person name="Meinhardt L.W."/>
            <person name="Bailey B.A."/>
            <person name="Cohen S.P."/>
        </authorList>
    </citation>
    <scope>NUCLEOTIDE SEQUENCE [LARGE SCALE GENOMIC DNA]</scope>
    <source>
        <strain evidence="4 5">MS-2</strain>
    </source>
</reference>
<keyword evidence="2" id="KW-0560">Oxidoreductase</keyword>
<accession>A0ABR2ZLG2</accession>
<sequence>MRAILVKDGKGPAENLYLGEAPDPVPQAGQVVVKIKSFALNRMDILQREGHYPVPPGASTLLGVEFSGNISAVADDVKGWKLDDEVFGLAGGAIVMYGEVAEGDNVLIHAAASGVGIAAIQLARSKGAKTVIATASTKDKLDWLLSIPNGATHVVNYKTQDFAREVTTITEGKGVNVVVDFVGQSHWKKNIESLALDGRMVMLGTLSGTMVSEFDLKALLYKRLRIQGTTLRSRSVEYQSDLIQRFKSEFLAGLTGQAGSGPLKTYIHKVYSWKDIQTAHKDMEQSANIGKLVVEID</sequence>
<dbReference type="InterPro" id="IPR036291">
    <property type="entry name" value="NAD(P)-bd_dom_sf"/>
</dbReference>
<keyword evidence="5" id="KW-1185">Reference proteome</keyword>
<keyword evidence="1" id="KW-0521">NADP</keyword>
<name>A0ABR2ZLG2_9AGAR</name>
<dbReference type="Proteomes" id="UP001437256">
    <property type="component" value="Unassembled WGS sequence"/>
</dbReference>
<dbReference type="InterPro" id="IPR014189">
    <property type="entry name" value="Quinone_OxRdtase_PIG3"/>
</dbReference>
<feature type="domain" description="Enoyl reductase (ER)" evidence="3">
    <location>
        <begin position="11"/>
        <end position="294"/>
    </location>
</feature>
<dbReference type="PANTHER" id="PTHR48106">
    <property type="entry name" value="QUINONE OXIDOREDUCTASE PIG3-RELATED"/>
    <property type="match status" value="1"/>
</dbReference>
<dbReference type="Pfam" id="PF00107">
    <property type="entry name" value="ADH_zinc_N"/>
    <property type="match status" value="1"/>
</dbReference>
<dbReference type="CDD" id="cd05276">
    <property type="entry name" value="p53_inducible_oxidoreductase"/>
    <property type="match status" value="1"/>
</dbReference>
<dbReference type="Gene3D" id="3.40.50.720">
    <property type="entry name" value="NAD(P)-binding Rossmann-like Domain"/>
    <property type="match status" value="1"/>
</dbReference>
<evidence type="ECO:0000313" key="4">
    <source>
        <dbReference type="EMBL" id="KAL0061831.1"/>
    </source>
</evidence>
<protein>
    <recommendedName>
        <fullName evidence="3">Enoyl reductase (ER) domain-containing protein</fullName>
    </recommendedName>
</protein>
<dbReference type="InterPro" id="IPR013149">
    <property type="entry name" value="ADH-like_C"/>
</dbReference>
<dbReference type="SUPFAM" id="SSF51735">
    <property type="entry name" value="NAD(P)-binding Rossmann-fold domains"/>
    <property type="match status" value="1"/>
</dbReference>
<dbReference type="InterPro" id="IPR020843">
    <property type="entry name" value="ER"/>
</dbReference>
<dbReference type="Pfam" id="PF08240">
    <property type="entry name" value="ADH_N"/>
    <property type="match status" value="1"/>
</dbReference>
<evidence type="ECO:0000259" key="3">
    <source>
        <dbReference type="SMART" id="SM00829"/>
    </source>
</evidence>
<dbReference type="InterPro" id="IPR013154">
    <property type="entry name" value="ADH-like_N"/>
</dbReference>
<dbReference type="PANTHER" id="PTHR48106:SF18">
    <property type="entry name" value="QUINONE OXIDOREDUCTASE PIG3"/>
    <property type="match status" value="1"/>
</dbReference>
<dbReference type="EMBL" id="JBBXMP010000122">
    <property type="protein sequence ID" value="KAL0061831.1"/>
    <property type="molecule type" value="Genomic_DNA"/>
</dbReference>
<dbReference type="Gene3D" id="3.90.180.10">
    <property type="entry name" value="Medium-chain alcohol dehydrogenases, catalytic domain"/>
    <property type="match status" value="2"/>
</dbReference>
<comment type="caution">
    <text evidence="4">The sequence shown here is derived from an EMBL/GenBank/DDBJ whole genome shotgun (WGS) entry which is preliminary data.</text>
</comment>
<evidence type="ECO:0000256" key="1">
    <source>
        <dbReference type="ARBA" id="ARBA00022857"/>
    </source>
</evidence>
<dbReference type="SMART" id="SM00829">
    <property type="entry name" value="PKS_ER"/>
    <property type="match status" value="1"/>
</dbReference>
<dbReference type="InterPro" id="IPR011032">
    <property type="entry name" value="GroES-like_sf"/>
</dbReference>